<evidence type="ECO:0000313" key="1">
    <source>
        <dbReference type="EMBL" id="KAF0754098.1"/>
    </source>
</evidence>
<keyword evidence="2" id="KW-1185">Reference proteome</keyword>
<sequence>MLTVTVSNVYRFPICYLLSISIV</sequence>
<gene>
    <name evidence="1" type="ORF">FWK35_00028479</name>
</gene>
<proteinExistence type="predicted"/>
<comment type="caution">
    <text evidence="1">The sequence shown here is derived from an EMBL/GenBank/DDBJ whole genome shotgun (WGS) entry which is preliminary data.</text>
</comment>
<dbReference type="AlphaFoldDB" id="A0A6G0YEE8"/>
<evidence type="ECO:0000313" key="2">
    <source>
        <dbReference type="Proteomes" id="UP000478052"/>
    </source>
</evidence>
<protein>
    <submittedName>
        <fullName evidence="1">Uncharacterized protein</fullName>
    </submittedName>
</protein>
<dbReference type="EMBL" id="VUJU01004517">
    <property type="protein sequence ID" value="KAF0754098.1"/>
    <property type="molecule type" value="Genomic_DNA"/>
</dbReference>
<reference evidence="1 2" key="1">
    <citation type="submission" date="2019-08" db="EMBL/GenBank/DDBJ databases">
        <title>Whole genome of Aphis craccivora.</title>
        <authorList>
            <person name="Voronova N.V."/>
            <person name="Shulinski R.S."/>
            <person name="Bandarenka Y.V."/>
            <person name="Zhorov D.G."/>
            <person name="Warner D."/>
        </authorList>
    </citation>
    <scope>NUCLEOTIDE SEQUENCE [LARGE SCALE GENOMIC DNA]</scope>
    <source>
        <strain evidence="1">180601</strain>
        <tissue evidence="1">Whole Body</tissue>
    </source>
</reference>
<name>A0A6G0YEE8_APHCR</name>
<accession>A0A6G0YEE8</accession>
<dbReference type="Proteomes" id="UP000478052">
    <property type="component" value="Unassembled WGS sequence"/>
</dbReference>
<organism evidence="1 2">
    <name type="scientific">Aphis craccivora</name>
    <name type="common">Cowpea aphid</name>
    <dbReference type="NCBI Taxonomy" id="307492"/>
    <lineage>
        <taxon>Eukaryota</taxon>
        <taxon>Metazoa</taxon>
        <taxon>Ecdysozoa</taxon>
        <taxon>Arthropoda</taxon>
        <taxon>Hexapoda</taxon>
        <taxon>Insecta</taxon>
        <taxon>Pterygota</taxon>
        <taxon>Neoptera</taxon>
        <taxon>Paraneoptera</taxon>
        <taxon>Hemiptera</taxon>
        <taxon>Sternorrhyncha</taxon>
        <taxon>Aphidomorpha</taxon>
        <taxon>Aphidoidea</taxon>
        <taxon>Aphididae</taxon>
        <taxon>Aphidini</taxon>
        <taxon>Aphis</taxon>
        <taxon>Aphis</taxon>
    </lineage>
</organism>